<evidence type="ECO:0000256" key="3">
    <source>
        <dbReference type="ARBA" id="ARBA00023125"/>
    </source>
</evidence>
<name>A0A0B8N742_9NOCA</name>
<dbReference type="Pfam" id="PF03965">
    <property type="entry name" value="Penicillinase_R"/>
    <property type="match status" value="1"/>
</dbReference>
<dbReference type="InterPro" id="IPR005650">
    <property type="entry name" value="BlaI_family"/>
</dbReference>
<sequence length="119" mass="13307">MQGLGPLEARVMNVLWGTTEALSVRDLVERLPGEPAYTTVLTVVTHLYEKSWVDRLKHRRAYLYRPAHSQVEATARALRELVDNSDDPAAVLLHFARTASETESEALHRGLRDGGGTDR</sequence>
<gene>
    <name evidence="5" type="ORF">NS506_06247</name>
    <name evidence="6" type="ORF">NSK11_contig00022-0094</name>
</gene>
<evidence type="ECO:0000313" key="6">
    <source>
        <dbReference type="EMBL" id="GAP27750.1"/>
    </source>
</evidence>
<evidence type="ECO:0000313" key="5">
    <source>
        <dbReference type="EMBL" id="APB00283.1"/>
    </source>
</evidence>
<dbReference type="InterPro" id="IPR036388">
    <property type="entry name" value="WH-like_DNA-bd_sf"/>
</dbReference>
<dbReference type="Proteomes" id="UP000180166">
    <property type="component" value="Chromosome"/>
</dbReference>
<organism evidence="6 7">
    <name type="scientific">Nocardia seriolae</name>
    <dbReference type="NCBI Taxonomy" id="37332"/>
    <lineage>
        <taxon>Bacteria</taxon>
        <taxon>Bacillati</taxon>
        <taxon>Actinomycetota</taxon>
        <taxon>Actinomycetes</taxon>
        <taxon>Mycobacteriales</taxon>
        <taxon>Nocardiaceae</taxon>
        <taxon>Nocardia</taxon>
    </lineage>
</organism>
<dbReference type="InterPro" id="IPR036390">
    <property type="entry name" value="WH_DNA-bd_sf"/>
</dbReference>
<dbReference type="GO" id="GO:0045892">
    <property type="term" value="P:negative regulation of DNA-templated transcription"/>
    <property type="evidence" value="ECO:0007669"/>
    <property type="project" value="InterPro"/>
</dbReference>
<keyword evidence="2" id="KW-0805">Transcription regulation</keyword>
<dbReference type="RefSeq" id="WP_033086628.1">
    <property type="nucleotide sequence ID" value="NZ_AP017900.1"/>
</dbReference>
<keyword evidence="3" id="KW-0238">DNA-binding</keyword>
<evidence type="ECO:0000313" key="8">
    <source>
        <dbReference type="Proteomes" id="UP000180166"/>
    </source>
</evidence>
<reference evidence="6 7" key="2">
    <citation type="journal article" date="2016" name="Genome Announc.">
        <title>Draft Genome Sequence of Erythromycin- and Oxytetracycline-Sensitive Nocardia seriolae Strain U-1 (NBRC 110359).</title>
        <authorList>
            <person name="Imajoh M."/>
            <person name="Sukeda M."/>
            <person name="Shimizu M."/>
            <person name="Yamane J."/>
            <person name="Ohnishi K."/>
            <person name="Oshima S."/>
        </authorList>
    </citation>
    <scope>NUCLEOTIDE SEQUENCE [LARGE SCALE GENOMIC DNA]</scope>
    <source>
        <strain evidence="6 7">U-1</strain>
    </source>
</reference>
<keyword evidence="7" id="KW-1185">Reference proteome</keyword>
<dbReference type="SUPFAM" id="SSF46785">
    <property type="entry name" value="Winged helix' DNA-binding domain"/>
    <property type="match status" value="1"/>
</dbReference>
<comment type="similarity">
    <text evidence="1">Belongs to the BlaI transcriptional regulatory family.</text>
</comment>
<accession>A0A0B8N742</accession>
<protein>
    <submittedName>
        <fullName evidence="6">BlaI family transcriptional regulator</fullName>
    </submittedName>
</protein>
<keyword evidence="4" id="KW-0804">Transcription</keyword>
<evidence type="ECO:0000256" key="2">
    <source>
        <dbReference type="ARBA" id="ARBA00023015"/>
    </source>
</evidence>
<evidence type="ECO:0000313" key="7">
    <source>
        <dbReference type="Proteomes" id="UP000037179"/>
    </source>
</evidence>
<dbReference type="GO" id="GO:0003677">
    <property type="term" value="F:DNA binding"/>
    <property type="evidence" value="ECO:0007669"/>
    <property type="project" value="UniProtKB-KW"/>
</dbReference>
<dbReference type="Proteomes" id="UP000037179">
    <property type="component" value="Unassembled WGS sequence"/>
</dbReference>
<reference evidence="7" key="1">
    <citation type="submission" date="2015-07" db="EMBL/GenBank/DDBJ databases">
        <title>Nocardia seriolae U-1 whole genome shotgun sequence.</title>
        <authorList>
            <person name="Imajoh M."/>
            <person name="Fukumoto Y."/>
            <person name="Sukeda M."/>
            <person name="Yamane J."/>
            <person name="Yamasaki K."/>
            <person name="Shimizu M."/>
            <person name="Ohnishi K."/>
            <person name="Oshima S."/>
        </authorList>
    </citation>
    <scope>NUCLEOTIDE SEQUENCE [LARGE SCALE GENOMIC DNA]</scope>
    <source>
        <strain evidence="7">U-1</strain>
    </source>
</reference>
<dbReference type="Gene3D" id="1.10.10.10">
    <property type="entry name" value="Winged helix-like DNA-binding domain superfamily/Winged helix DNA-binding domain"/>
    <property type="match status" value="1"/>
</dbReference>
<proteinExistence type="inferred from homology"/>
<dbReference type="KEGG" id="nsr:NS506_06247"/>
<evidence type="ECO:0000256" key="1">
    <source>
        <dbReference type="ARBA" id="ARBA00011046"/>
    </source>
</evidence>
<dbReference type="AlphaFoldDB" id="A0A0B8N742"/>
<evidence type="ECO:0000256" key="4">
    <source>
        <dbReference type="ARBA" id="ARBA00023163"/>
    </source>
</evidence>
<dbReference type="EMBL" id="CP017839">
    <property type="protein sequence ID" value="APB00283.1"/>
    <property type="molecule type" value="Genomic_DNA"/>
</dbReference>
<dbReference type="OrthoDB" id="9813987at2"/>
<dbReference type="EMBL" id="BBYQ01000022">
    <property type="protein sequence ID" value="GAP27750.1"/>
    <property type="molecule type" value="Genomic_DNA"/>
</dbReference>
<dbReference type="GeneID" id="93376736"/>
<reference evidence="5 8" key="3">
    <citation type="submission" date="2016-10" db="EMBL/GenBank/DDBJ databases">
        <title>Genome sequence of Nocardia seriolae strain EM150506, isolated from Anguila japonica.</title>
        <authorList>
            <person name="Han H.-J."/>
        </authorList>
    </citation>
    <scope>NUCLEOTIDE SEQUENCE [LARGE SCALE GENOMIC DNA]</scope>
    <source>
        <strain evidence="5 8">EM150506</strain>
    </source>
</reference>